<dbReference type="RefSeq" id="WP_209944191.1">
    <property type="nucleotide sequence ID" value="NZ_JAGGJU010000004.1"/>
</dbReference>
<evidence type="ECO:0000256" key="6">
    <source>
        <dbReference type="ARBA" id="ARBA00023136"/>
    </source>
</evidence>
<evidence type="ECO:0000256" key="1">
    <source>
        <dbReference type="ARBA" id="ARBA00004651"/>
    </source>
</evidence>
<dbReference type="Pfam" id="PF07681">
    <property type="entry name" value="DoxX"/>
    <property type="match status" value="1"/>
</dbReference>
<keyword evidence="6 7" id="KW-0472">Membrane</keyword>
<evidence type="ECO:0000256" key="7">
    <source>
        <dbReference type="SAM" id="Phobius"/>
    </source>
</evidence>
<feature type="transmembrane region" description="Helical" evidence="7">
    <location>
        <begin position="122"/>
        <end position="141"/>
    </location>
</feature>
<keyword evidence="5 7" id="KW-1133">Transmembrane helix</keyword>
<keyword evidence="9" id="KW-1185">Reference proteome</keyword>
<dbReference type="EMBL" id="JAGGJU010000004">
    <property type="protein sequence ID" value="MBP1850467.1"/>
    <property type="molecule type" value="Genomic_DNA"/>
</dbReference>
<dbReference type="InterPro" id="IPR032808">
    <property type="entry name" value="DoxX"/>
</dbReference>
<organism evidence="8 9">
    <name type="scientific">Rhizobium halophytocola</name>
    <dbReference type="NCBI Taxonomy" id="735519"/>
    <lineage>
        <taxon>Bacteria</taxon>
        <taxon>Pseudomonadati</taxon>
        <taxon>Pseudomonadota</taxon>
        <taxon>Alphaproteobacteria</taxon>
        <taxon>Hyphomicrobiales</taxon>
        <taxon>Rhizobiaceae</taxon>
        <taxon>Rhizobium/Agrobacterium group</taxon>
        <taxon>Rhizobium</taxon>
    </lineage>
</organism>
<keyword evidence="4 7" id="KW-0812">Transmembrane</keyword>
<sequence>MTSSNTSTQNAVVLVARILLSFMFIYSGFGKLADPAATAGMISGAGMPAATALAYLAGLFELLSGLAVLVGFQTKIAGWLLALFCVFTGLVFHSGTVAVEGWPDAATGWINALNGIMLMKNITLAGAYILLATFGPGAYSLDVRRGAALPVAA</sequence>
<evidence type="ECO:0000256" key="3">
    <source>
        <dbReference type="ARBA" id="ARBA00022475"/>
    </source>
</evidence>
<protein>
    <submittedName>
        <fullName evidence="8">Oxidoreductase</fullName>
    </submittedName>
</protein>
<evidence type="ECO:0000256" key="2">
    <source>
        <dbReference type="ARBA" id="ARBA00006679"/>
    </source>
</evidence>
<feature type="transmembrane region" description="Helical" evidence="7">
    <location>
        <begin position="79"/>
        <end position="102"/>
    </location>
</feature>
<dbReference type="InterPro" id="IPR051907">
    <property type="entry name" value="DoxX-like_oxidoreductase"/>
</dbReference>
<reference evidence="8 9" key="1">
    <citation type="submission" date="2021-03" db="EMBL/GenBank/DDBJ databases">
        <title>Genomic Encyclopedia of Type Strains, Phase IV (KMG-IV): sequencing the most valuable type-strain genomes for metagenomic binning, comparative biology and taxonomic classification.</title>
        <authorList>
            <person name="Goeker M."/>
        </authorList>
    </citation>
    <scope>NUCLEOTIDE SEQUENCE [LARGE SCALE GENOMIC DNA]</scope>
    <source>
        <strain evidence="8 9">DSM 21600</strain>
    </source>
</reference>
<comment type="similarity">
    <text evidence="2">Belongs to the DoxX family.</text>
</comment>
<dbReference type="Proteomes" id="UP000759443">
    <property type="component" value="Unassembled WGS sequence"/>
</dbReference>
<comment type="subcellular location">
    <subcellularLocation>
        <location evidence="1">Cell membrane</location>
        <topology evidence="1">Multi-pass membrane protein</topology>
    </subcellularLocation>
</comment>
<keyword evidence="3" id="KW-1003">Cell membrane</keyword>
<feature type="transmembrane region" description="Helical" evidence="7">
    <location>
        <begin position="12"/>
        <end position="29"/>
    </location>
</feature>
<evidence type="ECO:0000313" key="9">
    <source>
        <dbReference type="Proteomes" id="UP000759443"/>
    </source>
</evidence>
<comment type="caution">
    <text evidence="8">The sequence shown here is derived from an EMBL/GenBank/DDBJ whole genome shotgun (WGS) entry which is preliminary data.</text>
</comment>
<evidence type="ECO:0000256" key="4">
    <source>
        <dbReference type="ARBA" id="ARBA00022692"/>
    </source>
</evidence>
<evidence type="ECO:0000256" key="5">
    <source>
        <dbReference type="ARBA" id="ARBA00022989"/>
    </source>
</evidence>
<proteinExistence type="inferred from homology"/>
<name>A0ABS4DXR1_9HYPH</name>
<dbReference type="PANTHER" id="PTHR33452">
    <property type="entry name" value="OXIDOREDUCTASE CATD-RELATED"/>
    <property type="match status" value="1"/>
</dbReference>
<evidence type="ECO:0000313" key="8">
    <source>
        <dbReference type="EMBL" id="MBP1850467.1"/>
    </source>
</evidence>
<gene>
    <name evidence="8" type="ORF">J2Z17_001901</name>
</gene>
<feature type="transmembrane region" description="Helical" evidence="7">
    <location>
        <begin position="49"/>
        <end position="72"/>
    </location>
</feature>
<accession>A0ABS4DXR1</accession>
<dbReference type="PANTHER" id="PTHR33452:SF1">
    <property type="entry name" value="INNER MEMBRANE PROTEIN YPHA-RELATED"/>
    <property type="match status" value="1"/>
</dbReference>